<gene>
    <name evidence="2" type="ORF">A0H81_07737</name>
</gene>
<protein>
    <submittedName>
        <fullName evidence="2">Uncharacterized protein</fullName>
    </submittedName>
</protein>
<comment type="caution">
    <text evidence="2">The sequence shown here is derived from an EMBL/GenBank/DDBJ whole genome shotgun (WGS) entry which is preliminary data.</text>
</comment>
<dbReference type="AlphaFoldDB" id="A0A1C7M5X4"/>
<dbReference type="Proteomes" id="UP000092993">
    <property type="component" value="Unassembled WGS sequence"/>
</dbReference>
<organism evidence="2 3">
    <name type="scientific">Grifola frondosa</name>
    <name type="common">Maitake</name>
    <name type="synonym">Polyporus frondosus</name>
    <dbReference type="NCBI Taxonomy" id="5627"/>
    <lineage>
        <taxon>Eukaryota</taxon>
        <taxon>Fungi</taxon>
        <taxon>Dikarya</taxon>
        <taxon>Basidiomycota</taxon>
        <taxon>Agaricomycotina</taxon>
        <taxon>Agaricomycetes</taxon>
        <taxon>Polyporales</taxon>
        <taxon>Grifolaceae</taxon>
        <taxon>Grifola</taxon>
    </lineage>
</organism>
<dbReference type="EMBL" id="LUGG01000009">
    <property type="protein sequence ID" value="OBZ72320.1"/>
    <property type="molecule type" value="Genomic_DNA"/>
</dbReference>
<evidence type="ECO:0000256" key="1">
    <source>
        <dbReference type="SAM" id="MobiDB-lite"/>
    </source>
</evidence>
<sequence>MAEMRDTLPSQWLVRCILADAPNILHHYEVMQQFAEQVKKTRKIADAHRALWDMYISLAVATSFTHYVPLVPYEGGSAEVQDITTKGEVEESGMLEGEHNGNHLCH</sequence>
<evidence type="ECO:0000313" key="2">
    <source>
        <dbReference type="EMBL" id="OBZ72320.1"/>
    </source>
</evidence>
<evidence type="ECO:0000313" key="3">
    <source>
        <dbReference type="Proteomes" id="UP000092993"/>
    </source>
</evidence>
<feature type="region of interest" description="Disordered" evidence="1">
    <location>
        <begin position="87"/>
        <end position="106"/>
    </location>
</feature>
<accession>A0A1C7M5X4</accession>
<reference evidence="2 3" key="1">
    <citation type="submission" date="2016-03" db="EMBL/GenBank/DDBJ databases">
        <title>Whole genome sequencing of Grifola frondosa 9006-11.</title>
        <authorList>
            <person name="Min B."/>
            <person name="Park H."/>
            <person name="Kim J.-G."/>
            <person name="Cho H."/>
            <person name="Oh Y.-L."/>
            <person name="Kong W.-S."/>
            <person name="Choi I.-G."/>
        </authorList>
    </citation>
    <scope>NUCLEOTIDE SEQUENCE [LARGE SCALE GENOMIC DNA]</scope>
    <source>
        <strain evidence="2 3">9006-11</strain>
    </source>
</reference>
<feature type="compositionally biased region" description="Basic and acidic residues" evidence="1">
    <location>
        <begin position="96"/>
        <end position="106"/>
    </location>
</feature>
<name>A0A1C7M5X4_GRIFR</name>
<keyword evidence="3" id="KW-1185">Reference proteome</keyword>
<proteinExistence type="predicted"/>